<dbReference type="Proteomes" id="UP000325243">
    <property type="component" value="Unassembled WGS sequence"/>
</dbReference>
<dbReference type="Gene3D" id="3.90.1150.200">
    <property type="match status" value="1"/>
</dbReference>
<dbReference type="InterPro" id="IPR014922">
    <property type="entry name" value="YdhG-like"/>
</dbReference>
<evidence type="ECO:0000259" key="1">
    <source>
        <dbReference type="Pfam" id="PF08818"/>
    </source>
</evidence>
<dbReference type="RefSeq" id="WP_148732408.1">
    <property type="nucleotide sequence ID" value="NZ_VSSB01000001.1"/>
</dbReference>
<dbReference type="AlphaFoldDB" id="A0A5S4VFW9"/>
<keyword evidence="3" id="KW-1185">Reference proteome</keyword>
<comment type="caution">
    <text evidence="2">The sequence shown here is derived from an EMBL/GenBank/DDBJ whole genome shotgun (WGS) entry which is preliminary data.</text>
</comment>
<reference evidence="2 3" key="1">
    <citation type="submission" date="2019-08" db="EMBL/GenBank/DDBJ databases">
        <authorList>
            <person name="Hu J."/>
        </authorList>
    </citation>
    <scope>NUCLEOTIDE SEQUENCE [LARGE SCALE GENOMIC DNA]</scope>
    <source>
        <strain evidence="2 3">NEAU-184</strain>
    </source>
</reference>
<protein>
    <submittedName>
        <fullName evidence="2">DUF1801 domain-containing protein</fullName>
    </submittedName>
</protein>
<gene>
    <name evidence="2" type="ORF">FYC51_04235</name>
</gene>
<organism evidence="2 3">
    <name type="scientific">Agromyces mariniharenae</name>
    <dbReference type="NCBI Taxonomy" id="2604423"/>
    <lineage>
        <taxon>Bacteria</taxon>
        <taxon>Bacillati</taxon>
        <taxon>Actinomycetota</taxon>
        <taxon>Actinomycetes</taxon>
        <taxon>Micrococcales</taxon>
        <taxon>Microbacteriaceae</taxon>
        <taxon>Agromyces</taxon>
    </lineage>
</organism>
<sequence>MADRFRTVEEFLAAQDPARRAEVDVLRSIVREADPQLVETVKWNSPNYVLDGVDRLTVNAAGRGPVRLILHFGTARAEQAGGGSAFDGDPDGLLTWHSDIRASLTAPAADDTAARAATVEVIRAWLAFEPGA</sequence>
<proteinExistence type="predicted"/>
<dbReference type="EMBL" id="VSSB01000001">
    <property type="protein sequence ID" value="TYL52945.1"/>
    <property type="molecule type" value="Genomic_DNA"/>
</dbReference>
<dbReference type="SUPFAM" id="SSF159888">
    <property type="entry name" value="YdhG-like"/>
    <property type="match status" value="1"/>
</dbReference>
<accession>A0A5S4VFW9</accession>
<name>A0A5S4VFW9_9MICO</name>
<evidence type="ECO:0000313" key="3">
    <source>
        <dbReference type="Proteomes" id="UP000325243"/>
    </source>
</evidence>
<evidence type="ECO:0000313" key="2">
    <source>
        <dbReference type="EMBL" id="TYL52945.1"/>
    </source>
</evidence>
<feature type="domain" description="YdhG-like" evidence="1">
    <location>
        <begin position="19"/>
        <end position="125"/>
    </location>
</feature>
<dbReference type="Pfam" id="PF08818">
    <property type="entry name" value="DUF1801"/>
    <property type="match status" value="1"/>
</dbReference>